<protein>
    <submittedName>
        <fullName evidence="2">Uncharacterized protein</fullName>
    </submittedName>
</protein>
<keyword evidence="3" id="KW-1185">Reference proteome</keyword>
<dbReference type="EMBL" id="CM031819">
    <property type="protein sequence ID" value="KAG6634919.1"/>
    <property type="molecule type" value="Genomic_DNA"/>
</dbReference>
<dbReference type="AlphaFoldDB" id="A0A8T1NTI1"/>
<gene>
    <name evidence="2" type="ORF">CIPAW_11G005600</name>
</gene>
<sequence>MFRMQLIRGNRVDLLASRTDGKERVSGSSYQEDDDGTALGP</sequence>
<feature type="compositionally biased region" description="Acidic residues" evidence="1">
    <location>
        <begin position="31"/>
        <end position="41"/>
    </location>
</feature>
<accession>A0A8T1NTI1</accession>
<comment type="caution">
    <text evidence="2">The sequence shown here is derived from an EMBL/GenBank/DDBJ whole genome shotgun (WGS) entry which is preliminary data.</text>
</comment>
<proteinExistence type="predicted"/>
<evidence type="ECO:0000313" key="3">
    <source>
        <dbReference type="Proteomes" id="UP000811609"/>
    </source>
</evidence>
<feature type="region of interest" description="Disordered" evidence="1">
    <location>
        <begin position="17"/>
        <end position="41"/>
    </location>
</feature>
<evidence type="ECO:0000313" key="2">
    <source>
        <dbReference type="EMBL" id="KAG6634919.1"/>
    </source>
</evidence>
<evidence type="ECO:0000256" key="1">
    <source>
        <dbReference type="SAM" id="MobiDB-lite"/>
    </source>
</evidence>
<dbReference type="Proteomes" id="UP000811609">
    <property type="component" value="Chromosome 11"/>
</dbReference>
<reference evidence="2" key="1">
    <citation type="submission" date="2020-12" db="EMBL/GenBank/DDBJ databases">
        <title>WGS assembly of Carya illinoinensis cv. Pawnee.</title>
        <authorList>
            <person name="Platts A."/>
            <person name="Shu S."/>
            <person name="Wright S."/>
            <person name="Barry K."/>
            <person name="Edger P."/>
            <person name="Pires J.C."/>
            <person name="Schmutz J."/>
        </authorList>
    </citation>
    <scope>NUCLEOTIDE SEQUENCE</scope>
    <source>
        <tissue evidence="2">Leaf</tissue>
    </source>
</reference>
<name>A0A8T1NTI1_CARIL</name>
<organism evidence="2 3">
    <name type="scientific">Carya illinoinensis</name>
    <name type="common">Pecan</name>
    <dbReference type="NCBI Taxonomy" id="32201"/>
    <lineage>
        <taxon>Eukaryota</taxon>
        <taxon>Viridiplantae</taxon>
        <taxon>Streptophyta</taxon>
        <taxon>Embryophyta</taxon>
        <taxon>Tracheophyta</taxon>
        <taxon>Spermatophyta</taxon>
        <taxon>Magnoliopsida</taxon>
        <taxon>eudicotyledons</taxon>
        <taxon>Gunneridae</taxon>
        <taxon>Pentapetalae</taxon>
        <taxon>rosids</taxon>
        <taxon>fabids</taxon>
        <taxon>Fagales</taxon>
        <taxon>Juglandaceae</taxon>
        <taxon>Carya</taxon>
    </lineage>
</organism>